<dbReference type="InterPro" id="IPR010662">
    <property type="entry name" value="RBBP9/YdeN"/>
</dbReference>
<dbReference type="Proteomes" id="UP000229385">
    <property type="component" value="Unassembled WGS sequence"/>
</dbReference>
<dbReference type="PANTHER" id="PTHR15394">
    <property type="entry name" value="SERINE HYDROLASE RBBP9"/>
    <property type="match status" value="1"/>
</dbReference>
<dbReference type="PANTHER" id="PTHR15394:SF3">
    <property type="entry name" value="SERINE HYDROLASE RBBP9"/>
    <property type="match status" value="1"/>
</dbReference>
<organism evidence="1 2">
    <name type="scientific">Candidatus Uhrbacteria bacterium CG_4_9_14_3_um_filter_50_9</name>
    <dbReference type="NCBI Taxonomy" id="1975035"/>
    <lineage>
        <taxon>Bacteria</taxon>
        <taxon>Candidatus Uhriibacteriota</taxon>
    </lineage>
</organism>
<proteinExistence type="predicted"/>
<dbReference type="AlphaFoldDB" id="A0A2M7XCL4"/>
<dbReference type="Gene3D" id="3.40.50.1820">
    <property type="entry name" value="alpha/beta hydrolase"/>
    <property type="match status" value="1"/>
</dbReference>
<comment type="caution">
    <text evidence="1">The sequence shown here is derived from an EMBL/GenBank/DDBJ whole genome shotgun (WGS) entry which is preliminary data.</text>
</comment>
<dbReference type="InterPro" id="IPR029058">
    <property type="entry name" value="AB_hydrolase_fold"/>
</dbReference>
<sequence length="201" mass="22967">MRIILVHGFNANPTMNFHPWLASRLRDERFEVITPELPLSTKDPLILPEIIEKMKDEVGFLKSDDILVGHSLGAFIILQYLEAVEMTETPRAVVLVAAPWKVSNAELRRLFIADLDADVLMWKAREYVVVHSRDDELVPFEHGERLAERLKARLVATEGQGHFMGEEYPVLLEIITEIANTPFEFDPGMSLSDDYKDLPEL</sequence>
<dbReference type="SUPFAM" id="SSF53474">
    <property type="entry name" value="alpha/beta-Hydrolases"/>
    <property type="match status" value="1"/>
</dbReference>
<dbReference type="GO" id="GO:0016787">
    <property type="term" value="F:hydrolase activity"/>
    <property type="evidence" value="ECO:0007669"/>
    <property type="project" value="InterPro"/>
</dbReference>
<dbReference type="Pfam" id="PF06821">
    <property type="entry name" value="Ser_hydrolase"/>
    <property type="match status" value="1"/>
</dbReference>
<dbReference type="EMBL" id="PFWU01000029">
    <property type="protein sequence ID" value="PJA45615.1"/>
    <property type="molecule type" value="Genomic_DNA"/>
</dbReference>
<gene>
    <name evidence="1" type="ORF">CO174_02365</name>
</gene>
<protein>
    <recommendedName>
        <fullName evidence="3">Alpha/beta hydrolase</fullName>
    </recommendedName>
</protein>
<evidence type="ECO:0000313" key="1">
    <source>
        <dbReference type="EMBL" id="PJA45615.1"/>
    </source>
</evidence>
<accession>A0A2M7XCL4</accession>
<evidence type="ECO:0000313" key="2">
    <source>
        <dbReference type="Proteomes" id="UP000229385"/>
    </source>
</evidence>
<reference evidence="2" key="1">
    <citation type="submission" date="2017-09" db="EMBL/GenBank/DDBJ databases">
        <title>Depth-based differentiation of microbial function through sediment-hosted aquifers and enrichment of novel symbionts in the deep terrestrial subsurface.</title>
        <authorList>
            <person name="Probst A.J."/>
            <person name="Ladd B."/>
            <person name="Jarett J.K."/>
            <person name="Geller-Mcgrath D.E."/>
            <person name="Sieber C.M.K."/>
            <person name="Emerson J.B."/>
            <person name="Anantharaman K."/>
            <person name="Thomas B.C."/>
            <person name="Malmstrom R."/>
            <person name="Stieglmeier M."/>
            <person name="Klingl A."/>
            <person name="Woyke T."/>
            <person name="Ryan C.M."/>
            <person name="Banfield J.F."/>
        </authorList>
    </citation>
    <scope>NUCLEOTIDE SEQUENCE [LARGE SCALE GENOMIC DNA]</scope>
</reference>
<evidence type="ECO:0008006" key="3">
    <source>
        <dbReference type="Google" id="ProtNLM"/>
    </source>
</evidence>
<name>A0A2M7XCL4_9BACT</name>